<accession>A0A3P1T4R2</accession>
<dbReference type="Pfam" id="PF13304">
    <property type="entry name" value="AAA_21"/>
    <property type="match status" value="1"/>
</dbReference>
<dbReference type="FunFam" id="3.40.50.300:FF:002708">
    <property type="entry name" value="FeS assembly ATPase SufC"/>
    <property type="match status" value="1"/>
</dbReference>
<dbReference type="SUPFAM" id="SSF52540">
    <property type="entry name" value="P-loop containing nucleoside triphosphate hydrolases"/>
    <property type="match status" value="1"/>
</dbReference>
<name>A0A3P1T4R2_9ACTN</name>
<dbReference type="OrthoDB" id="104167at2"/>
<dbReference type="EMBL" id="RQZG01000013">
    <property type="protein sequence ID" value="RRD04165.1"/>
    <property type="molecule type" value="Genomic_DNA"/>
</dbReference>
<dbReference type="GO" id="GO:0005524">
    <property type="term" value="F:ATP binding"/>
    <property type="evidence" value="ECO:0007669"/>
    <property type="project" value="UniProtKB-KW"/>
</dbReference>
<evidence type="ECO:0000313" key="3">
    <source>
        <dbReference type="EMBL" id="RRD04165.1"/>
    </source>
</evidence>
<keyword evidence="3" id="KW-0067">ATP-binding</keyword>
<reference evidence="3 4" key="1">
    <citation type="submission" date="2018-11" db="EMBL/GenBank/DDBJ databases">
        <title>Genomes From Bacteria Associated with the Canine Oral Cavity: a Test Case for Automated Genome-Based Taxonomic Assignment.</title>
        <authorList>
            <person name="Coil D.A."/>
            <person name="Jospin G."/>
            <person name="Darling A.E."/>
            <person name="Wallis C."/>
            <person name="Davis I.J."/>
            <person name="Harris S."/>
            <person name="Eisen J.A."/>
            <person name="Holcombe L.J."/>
            <person name="O'Flynn C."/>
        </authorList>
    </citation>
    <scope>NUCLEOTIDE SEQUENCE [LARGE SCALE GENOMIC DNA]</scope>
    <source>
        <strain evidence="3 4">OH887_COT-365</strain>
    </source>
</reference>
<dbReference type="InterPro" id="IPR027417">
    <property type="entry name" value="P-loop_NTPase"/>
</dbReference>
<sequence>MYRSVAVAGYRSLREIVVPLRQVTVVTGANGVGKSSLYKALRLLAACGTGEVIGALAREGGLSSALWAGPESLTAVRRGQPLDGANRTGPVSLRLGVGADGFSYLVDLGLPQQSHHSAFNRDPEIKREAVWGGPVMRKATLVADRRNGHISLHDAAGGEPSSVPSHASMLFEVPELRPLRDDLASWRFYDSLRTDAAAPARRPRIGTRTWTLSSDGADVAAVLQTIVEHGRTDLDALVDDAFPGSRVEIQVDNGVFELTMTQPGMVRPLTAAELSDGTLRHLMLLAALHAPRRPPLMALNEPETSLHPSLIPALGRLIASVTDTQVVVVTHSAALIDAIVAAVADHAVVELVKDHGETVVSGQQLGDRPPWNWGGR</sequence>
<dbReference type="GO" id="GO:0006302">
    <property type="term" value="P:double-strand break repair"/>
    <property type="evidence" value="ECO:0007669"/>
    <property type="project" value="TreeGrafter"/>
</dbReference>
<organism evidence="3 4">
    <name type="scientific">Arachnia propionica</name>
    <dbReference type="NCBI Taxonomy" id="1750"/>
    <lineage>
        <taxon>Bacteria</taxon>
        <taxon>Bacillati</taxon>
        <taxon>Actinomycetota</taxon>
        <taxon>Actinomycetes</taxon>
        <taxon>Propionibacteriales</taxon>
        <taxon>Propionibacteriaceae</taxon>
        <taxon>Arachnia</taxon>
    </lineage>
</organism>
<comment type="caution">
    <text evidence="3">The sequence shown here is derived from an EMBL/GenBank/DDBJ whole genome shotgun (WGS) entry which is preliminary data.</text>
</comment>
<dbReference type="RefSeq" id="WP_124845248.1">
    <property type="nucleotide sequence ID" value="NZ_RQZG01000013.1"/>
</dbReference>
<dbReference type="GO" id="GO:0016887">
    <property type="term" value="F:ATP hydrolysis activity"/>
    <property type="evidence" value="ECO:0007669"/>
    <property type="project" value="InterPro"/>
</dbReference>
<dbReference type="AlphaFoldDB" id="A0A3P1T4R2"/>
<keyword evidence="1" id="KW-0227">DNA damage</keyword>
<dbReference type="PANTHER" id="PTHR32182:SF25">
    <property type="entry name" value="SLR1056 PROTEIN"/>
    <property type="match status" value="1"/>
</dbReference>
<keyword evidence="1" id="KW-0742">SOS response</keyword>
<dbReference type="InterPro" id="IPR003959">
    <property type="entry name" value="ATPase_AAA_core"/>
</dbReference>
<dbReference type="InterPro" id="IPR014555">
    <property type="entry name" value="RecF-like"/>
</dbReference>
<proteinExistence type="predicted"/>
<evidence type="ECO:0000259" key="2">
    <source>
        <dbReference type="Pfam" id="PF13304"/>
    </source>
</evidence>
<dbReference type="Gene3D" id="3.40.50.300">
    <property type="entry name" value="P-loop containing nucleotide triphosphate hydrolases"/>
    <property type="match status" value="2"/>
</dbReference>
<dbReference type="GO" id="GO:0000731">
    <property type="term" value="P:DNA synthesis involved in DNA repair"/>
    <property type="evidence" value="ECO:0007669"/>
    <property type="project" value="TreeGrafter"/>
</dbReference>
<dbReference type="Proteomes" id="UP000280819">
    <property type="component" value="Unassembled WGS sequence"/>
</dbReference>
<dbReference type="GO" id="GO:0009432">
    <property type="term" value="P:SOS response"/>
    <property type="evidence" value="ECO:0007669"/>
    <property type="project" value="UniProtKB-KW"/>
</dbReference>
<evidence type="ECO:0000256" key="1">
    <source>
        <dbReference type="ARBA" id="ARBA00023236"/>
    </source>
</evidence>
<dbReference type="PIRSF" id="PIRSF029347">
    <property type="entry name" value="RecF"/>
    <property type="match status" value="1"/>
</dbReference>
<feature type="domain" description="ATPase AAA-type core" evidence="2">
    <location>
        <begin position="23"/>
        <end position="337"/>
    </location>
</feature>
<gene>
    <name evidence="3" type="ORF">EII34_11205</name>
</gene>
<evidence type="ECO:0000313" key="4">
    <source>
        <dbReference type="Proteomes" id="UP000280819"/>
    </source>
</evidence>
<protein>
    <submittedName>
        <fullName evidence="3">ATP-binding protein</fullName>
    </submittedName>
</protein>
<keyword evidence="3" id="KW-0547">Nucleotide-binding</keyword>
<dbReference type="PANTHER" id="PTHR32182">
    <property type="entry name" value="DNA REPLICATION AND REPAIR PROTEIN RECF"/>
    <property type="match status" value="1"/>
</dbReference>